<evidence type="ECO:0008006" key="4">
    <source>
        <dbReference type="Google" id="ProtNLM"/>
    </source>
</evidence>
<gene>
    <name evidence="2" type="ORF">OIH86_08115</name>
</gene>
<organism evidence="2 3">
    <name type="scientific">Metabacillus halosaccharovorans</name>
    <dbReference type="NCBI Taxonomy" id="930124"/>
    <lineage>
        <taxon>Bacteria</taxon>
        <taxon>Bacillati</taxon>
        <taxon>Bacillota</taxon>
        <taxon>Bacilli</taxon>
        <taxon>Bacillales</taxon>
        <taxon>Bacillaceae</taxon>
        <taxon>Metabacillus</taxon>
    </lineage>
</organism>
<comment type="caution">
    <text evidence="2">The sequence shown here is derived from an EMBL/GenBank/DDBJ whole genome shotgun (WGS) entry which is preliminary data.</text>
</comment>
<name>A0ABT3DF85_9BACI</name>
<sequence>MEMILDLLPFQYLHSISLEQLLKEEKLFYQTLHSYWQEHNYLTIKWWVLVTLSILSPFVWFIFVDKKRITEITAFGMFFGIIAIFLDSIGSNAMIWTYPVRLTPYLYPQMYPYDVGIIIIPFMMVYQRTGKKFIKFFFSTGLLALLIAFVAETTMERFDMYMEITWKNIYSFPIYWIIGLFCWSILKLFKKIERKHNKL</sequence>
<dbReference type="InterPro" id="IPR048147">
    <property type="entry name" value="CBO0543-like"/>
</dbReference>
<keyword evidence="1" id="KW-0472">Membrane</keyword>
<keyword evidence="1" id="KW-0812">Transmembrane</keyword>
<proteinExistence type="predicted"/>
<evidence type="ECO:0000313" key="2">
    <source>
        <dbReference type="EMBL" id="MCV9885617.1"/>
    </source>
</evidence>
<feature type="transmembrane region" description="Helical" evidence="1">
    <location>
        <begin position="44"/>
        <end position="63"/>
    </location>
</feature>
<feature type="transmembrane region" description="Helical" evidence="1">
    <location>
        <begin position="133"/>
        <end position="150"/>
    </location>
</feature>
<evidence type="ECO:0000313" key="3">
    <source>
        <dbReference type="Proteomes" id="UP001526147"/>
    </source>
</evidence>
<keyword evidence="3" id="KW-1185">Reference proteome</keyword>
<keyword evidence="1" id="KW-1133">Transmembrane helix</keyword>
<feature type="transmembrane region" description="Helical" evidence="1">
    <location>
        <begin position="75"/>
        <end position="98"/>
    </location>
</feature>
<feature type="transmembrane region" description="Helical" evidence="1">
    <location>
        <begin position="170"/>
        <end position="189"/>
    </location>
</feature>
<feature type="transmembrane region" description="Helical" evidence="1">
    <location>
        <begin position="110"/>
        <end position="126"/>
    </location>
</feature>
<accession>A0ABT3DF85</accession>
<reference evidence="2 3" key="1">
    <citation type="submission" date="2022-10" db="EMBL/GenBank/DDBJ databases">
        <title>Draft genome assembly of moderately radiation resistant bacterium Metabacillus halosaccharovorans.</title>
        <authorList>
            <person name="Pal S."/>
            <person name="Gopinathan A."/>
        </authorList>
    </citation>
    <scope>NUCLEOTIDE SEQUENCE [LARGE SCALE GENOMIC DNA]</scope>
    <source>
        <strain evidence="2 3">VITHBRA001</strain>
    </source>
</reference>
<dbReference type="Proteomes" id="UP001526147">
    <property type="component" value="Unassembled WGS sequence"/>
</dbReference>
<protein>
    <recommendedName>
        <fullName evidence="4">Permease</fullName>
    </recommendedName>
</protein>
<dbReference type="EMBL" id="JAOYEY010000032">
    <property type="protein sequence ID" value="MCV9885617.1"/>
    <property type="molecule type" value="Genomic_DNA"/>
</dbReference>
<dbReference type="NCBIfam" id="NF041644">
    <property type="entry name" value="CBO0543_fam"/>
    <property type="match status" value="1"/>
</dbReference>
<evidence type="ECO:0000256" key="1">
    <source>
        <dbReference type="SAM" id="Phobius"/>
    </source>
</evidence>